<keyword evidence="3" id="KW-1185">Reference proteome</keyword>
<dbReference type="PANTHER" id="PTHR36846:SF1">
    <property type="entry name" value="PROTEIN VIAA"/>
    <property type="match status" value="1"/>
</dbReference>
<evidence type="ECO:0000313" key="3">
    <source>
        <dbReference type="Proteomes" id="UP000029223"/>
    </source>
</evidence>
<feature type="domain" description="VWFA" evidence="1">
    <location>
        <begin position="29"/>
        <end position="188"/>
    </location>
</feature>
<dbReference type="EMBL" id="BBMS01000025">
    <property type="protein sequence ID" value="GAL27121.1"/>
    <property type="molecule type" value="Genomic_DNA"/>
</dbReference>
<dbReference type="SMART" id="SM00327">
    <property type="entry name" value="VWA"/>
    <property type="match status" value="1"/>
</dbReference>
<dbReference type="InterPro" id="IPR036465">
    <property type="entry name" value="vWFA_dom_sf"/>
</dbReference>
<gene>
    <name evidence="2" type="ORF">JCM19239_1135</name>
</gene>
<dbReference type="Pfam" id="PF05762">
    <property type="entry name" value="VWA_CoxE"/>
    <property type="match status" value="1"/>
</dbReference>
<sequence>MNYKTQGKARTLKKVRTSAPDNSKVDIEKGPFIVCIDASGSMSGFPEQCAKAMAYALMQIALAEERECYVILFSTTHITYELTKQDGLREAADFLSYSFHGGTDLEPVLNKSIDLMQSDTYKNADMVVISDFIAPEQSDEMIEKVADLKARKNRFHAINLSKYGNPLLMSMFDHCWSYHPTLVGRLMKKW</sequence>
<dbReference type="PANTHER" id="PTHR36846">
    <property type="entry name" value="PROTEIN VIAA"/>
    <property type="match status" value="1"/>
</dbReference>
<dbReference type="InterPro" id="IPR002035">
    <property type="entry name" value="VWF_A"/>
</dbReference>
<protein>
    <recommendedName>
        <fullName evidence="1">VWFA domain-containing protein</fullName>
    </recommendedName>
</protein>
<accession>A0ABQ0JEF3</accession>
<evidence type="ECO:0000259" key="1">
    <source>
        <dbReference type="SMART" id="SM00327"/>
    </source>
</evidence>
<dbReference type="Proteomes" id="UP000029223">
    <property type="component" value="Unassembled WGS sequence"/>
</dbReference>
<dbReference type="SUPFAM" id="SSF53300">
    <property type="entry name" value="vWA-like"/>
    <property type="match status" value="1"/>
</dbReference>
<reference evidence="3" key="2">
    <citation type="submission" date="2014-09" db="EMBL/GenBank/DDBJ databases">
        <authorList>
            <consortium name="NBRP consortium"/>
            <person name="Sawabe T."/>
            <person name="Meirelles P."/>
            <person name="Nakanishi M."/>
            <person name="Sayaka M."/>
            <person name="Hattori M."/>
            <person name="Ohkuma M."/>
        </authorList>
    </citation>
    <scope>NUCLEOTIDE SEQUENCE [LARGE SCALE GENOMIC DNA]</scope>
    <source>
        <strain evidence="3">JCM 19239</strain>
    </source>
</reference>
<dbReference type="InterPro" id="IPR008912">
    <property type="entry name" value="Uncharacterised_CoxE"/>
</dbReference>
<organism evidence="2 3">
    <name type="scientific">Vibrio variabilis</name>
    <dbReference type="NCBI Taxonomy" id="990271"/>
    <lineage>
        <taxon>Bacteria</taxon>
        <taxon>Pseudomonadati</taxon>
        <taxon>Pseudomonadota</taxon>
        <taxon>Gammaproteobacteria</taxon>
        <taxon>Vibrionales</taxon>
        <taxon>Vibrionaceae</taxon>
        <taxon>Vibrio</taxon>
    </lineage>
</organism>
<dbReference type="CDD" id="cd01462">
    <property type="entry name" value="VWA_YIEM_type"/>
    <property type="match status" value="1"/>
</dbReference>
<comment type="caution">
    <text evidence="2">The sequence shown here is derived from an EMBL/GenBank/DDBJ whole genome shotgun (WGS) entry which is preliminary data.</text>
</comment>
<reference evidence="3" key="1">
    <citation type="submission" date="2014-09" db="EMBL/GenBank/DDBJ databases">
        <title>Vibrio variabilis JCM 19239. (C206) whole genome shotgun sequence.</title>
        <authorList>
            <person name="Sawabe T."/>
            <person name="Meirelles P."/>
            <person name="Nakanishi M."/>
            <person name="Sayaka M."/>
            <person name="Hattori M."/>
            <person name="Ohkuma M."/>
        </authorList>
    </citation>
    <scope>NUCLEOTIDE SEQUENCE [LARGE SCALE GENOMIC DNA]</scope>
    <source>
        <strain evidence="3">JCM 19239</strain>
    </source>
</reference>
<evidence type="ECO:0000313" key="2">
    <source>
        <dbReference type="EMBL" id="GAL27121.1"/>
    </source>
</evidence>
<proteinExistence type="predicted"/>
<name>A0ABQ0JEF3_9VIBR</name>
<dbReference type="Gene3D" id="3.40.50.410">
    <property type="entry name" value="von Willebrand factor, type A domain"/>
    <property type="match status" value="1"/>
</dbReference>